<keyword evidence="5" id="KW-1185">Reference proteome</keyword>
<dbReference type="NCBIfam" id="NF006624">
    <property type="entry name" value="PRK09192.1"/>
    <property type="match status" value="1"/>
</dbReference>
<comment type="similarity">
    <text evidence="1">Belongs to the ATP-dependent AMP-binding enzyme family.</text>
</comment>
<protein>
    <submittedName>
        <fullName evidence="4">Fatty-acyl-CoA synthase</fullName>
        <ecNumber evidence="4">6.2.1.-</ecNumber>
    </submittedName>
</protein>
<feature type="domain" description="AMP-dependent synthetase/ligase" evidence="3">
    <location>
        <begin position="48"/>
        <end position="425"/>
    </location>
</feature>
<proteinExistence type="inferred from homology"/>
<organism evidence="4 5">
    <name type="scientific">Azospirillum rugosum</name>
    <dbReference type="NCBI Taxonomy" id="416170"/>
    <lineage>
        <taxon>Bacteria</taxon>
        <taxon>Pseudomonadati</taxon>
        <taxon>Pseudomonadota</taxon>
        <taxon>Alphaproteobacteria</taxon>
        <taxon>Rhodospirillales</taxon>
        <taxon>Azospirillaceae</taxon>
        <taxon>Azospirillum</taxon>
    </lineage>
</organism>
<reference evidence="4 5" key="1">
    <citation type="submission" date="2021-03" db="EMBL/GenBank/DDBJ databases">
        <title>Genomic Encyclopedia of Type Strains, Phase III (KMG-III): the genomes of soil and plant-associated and newly described type strains.</title>
        <authorList>
            <person name="Whitman W."/>
        </authorList>
    </citation>
    <scope>NUCLEOTIDE SEQUENCE [LARGE SCALE GENOMIC DNA]</scope>
    <source>
        <strain evidence="4 5">IMMIB AFH-6</strain>
    </source>
</reference>
<name>A0ABS4SLE4_9PROT</name>
<dbReference type="EC" id="6.2.1.-" evidence="4"/>
<comment type="caution">
    <text evidence="4">The sequence shown here is derived from an EMBL/GenBank/DDBJ whole genome shotgun (WGS) entry which is preliminary data.</text>
</comment>
<evidence type="ECO:0000256" key="2">
    <source>
        <dbReference type="ARBA" id="ARBA00022598"/>
    </source>
</evidence>
<evidence type="ECO:0000313" key="5">
    <source>
        <dbReference type="Proteomes" id="UP000781958"/>
    </source>
</evidence>
<dbReference type="InterPro" id="IPR000873">
    <property type="entry name" value="AMP-dep_synth/lig_dom"/>
</dbReference>
<dbReference type="EMBL" id="JAGINP010000010">
    <property type="protein sequence ID" value="MBP2293387.1"/>
    <property type="molecule type" value="Genomic_DNA"/>
</dbReference>
<evidence type="ECO:0000259" key="3">
    <source>
        <dbReference type="Pfam" id="PF00501"/>
    </source>
</evidence>
<dbReference type="Proteomes" id="UP000781958">
    <property type="component" value="Unassembled WGS sequence"/>
</dbReference>
<dbReference type="InterPro" id="IPR042099">
    <property type="entry name" value="ANL_N_sf"/>
</dbReference>
<evidence type="ECO:0000256" key="1">
    <source>
        <dbReference type="ARBA" id="ARBA00006432"/>
    </source>
</evidence>
<sequence>MMSSPTPSTCPLPLRKADFATLTEALDYAADSERGLNFHSGNGQLLEALTYRDLRAQAVSLARRLLAAGFKPGERIALIAETSGDFVRAFFACAYAGIAPVPMPLPMAFGGREGYVSHIRGMLGTARASGLFAPASLVGWVAEAAEGLGLRAVGDLGVLDGFAEQGIDLPAVGDDDVAYLQFSSGSTRFPSGITVTHRSFMANARAIVEHGLRIDTGDRGVSWLPFYHDMGLVGFLLAPLTAQVSVDFLPTHEFARRPLTWLTLISRNRGTLSYSPSFGYELCARRAALSKPEGIDLSSWRGAGIGGDMIRPHVLANFAETFASCGFDRRAFVPSYGMAETTLAVSFAPLDTGAEVDCVDMDVLEDDGRAVAPQAADARARDFVLCGPPLPDHAVEIRDPDGAILGERRLGRLFVRGPSLMSGYFEQPEETARTLSADGWLDTGDLGYRVGEALVITGRAKDLIIVNGRNIWPQDLEWSAERVSGLRSGDVAAFSVDQSEAERIVVLVHCRTPDPEARETLKAAVAGALRAEHGAEARIVLVPPHSLPQTSSGKLSRSRARQLFLRGTFGEGL</sequence>
<dbReference type="CDD" id="cd05931">
    <property type="entry name" value="FAAL"/>
    <property type="match status" value="1"/>
</dbReference>
<evidence type="ECO:0000313" key="4">
    <source>
        <dbReference type="EMBL" id="MBP2293387.1"/>
    </source>
</evidence>
<dbReference type="PANTHER" id="PTHR22754">
    <property type="entry name" value="DISCO-INTERACTING PROTEIN 2 DIP2 -RELATED"/>
    <property type="match status" value="1"/>
</dbReference>
<gene>
    <name evidence="4" type="ORF">J2851_003170</name>
</gene>
<dbReference type="Gene3D" id="3.40.50.12780">
    <property type="entry name" value="N-terminal domain of ligase-like"/>
    <property type="match status" value="1"/>
</dbReference>
<dbReference type="Gene3D" id="3.30.300.30">
    <property type="match status" value="1"/>
</dbReference>
<dbReference type="Pfam" id="PF00501">
    <property type="entry name" value="AMP-binding"/>
    <property type="match status" value="1"/>
</dbReference>
<dbReference type="PANTHER" id="PTHR22754:SF32">
    <property type="entry name" value="DISCO-INTERACTING PROTEIN 2"/>
    <property type="match status" value="1"/>
</dbReference>
<dbReference type="GO" id="GO:0016874">
    <property type="term" value="F:ligase activity"/>
    <property type="evidence" value="ECO:0007669"/>
    <property type="project" value="UniProtKB-KW"/>
</dbReference>
<keyword evidence="2 4" id="KW-0436">Ligase</keyword>
<dbReference type="SUPFAM" id="SSF56801">
    <property type="entry name" value="Acetyl-CoA synthetase-like"/>
    <property type="match status" value="1"/>
</dbReference>
<dbReference type="InterPro" id="IPR040097">
    <property type="entry name" value="FAAL/FAAC"/>
</dbReference>
<accession>A0ABS4SLE4</accession>
<dbReference type="RefSeq" id="WP_425514302.1">
    <property type="nucleotide sequence ID" value="NZ_JAGINP010000010.1"/>
</dbReference>
<dbReference type="InterPro" id="IPR045851">
    <property type="entry name" value="AMP-bd_C_sf"/>
</dbReference>